<keyword evidence="2" id="KW-0418">Kinase</keyword>
<feature type="region of interest" description="Disordered" evidence="1">
    <location>
        <begin position="1"/>
        <end position="45"/>
    </location>
</feature>
<dbReference type="Proteomes" id="UP000297703">
    <property type="component" value="Unassembled WGS sequence"/>
</dbReference>
<comment type="caution">
    <text evidence="2">The sequence shown here is derived from an EMBL/GenBank/DDBJ whole genome shotgun (WGS) entry which is preliminary data.</text>
</comment>
<dbReference type="EMBL" id="QXTE01000091">
    <property type="protein sequence ID" value="TFK06929.1"/>
    <property type="molecule type" value="Genomic_DNA"/>
</dbReference>
<proteinExistence type="predicted"/>
<accession>A0A4D9E8V8</accession>
<keyword evidence="2" id="KW-0675">Receptor</keyword>
<evidence type="ECO:0000256" key="1">
    <source>
        <dbReference type="SAM" id="MobiDB-lite"/>
    </source>
</evidence>
<keyword evidence="2" id="KW-0808">Transferase</keyword>
<keyword evidence="3" id="KW-1185">Reference proteome</keyword>
<protein>
    <submittedName>
        <fullName evidence="2">Serine-threonine kinase receptor-associated protein</fullName>
    </submittedName>
</protein>
<evidence type="ECO:0000313" key="3">
    <source>
        <dbReference type="Proteomes" id="UP000297703"/>
    </source>
</evidence>
<organism evidence="2 3">
    <name type="scientific">Platysternon megacephalum</name>
    <name type="common">big-headed turtle</name>
    <dbReference type="NCBI Taxonomy" id="55544"/>
    <lineage>
        <taxon>Eukaryota</taxon>
        <taxon>Metazoa</taxon>
        <taxon>Chordata</taxon>
        <taxon>Craniata</taxon>
        <taxon>Vertebrata</taxon>
        <taxon>Euteleostomi</taxon>
        <taxon>Archelosauria</taxon>
        <taxon>Testudinata</taxon>
        <taxon>Testudines</taxon>
        <taxon>Cryptodira</taxon>
        <taxon>Durocryptodira</taxon>
        <taxon>Testudinoidea</taxon>
        <taxon>Platysternidae</taxon>
        <taxon>Platysternon</taxon>
    </lineage>
</organism>
<sequence>MGQSRRGHNGSLRPTHPLKGHQLPSTAVCQITPPHPAADSISYNSPQPPTAWLSATDLRKHILTFSPSVNKQAHDHSCHTMEEEPTPCDLPPLHLLLASAQ</sequence>
<reference evidence="2 3" key="2">
    <citation type="submission" date="2019-04" db="EMBL/GenBank/DDBJ databases">
        <title>The genome sequence of big-headed turtle.</title>
        <authorList>
            <person name="Gong S."/>
        </authorList>
    </citation>
    <scope>NUCLEOTIDE SEQUENCE [LARGE SCALE GENOMIC DNA]</scope>
    <source>
        <strain evidence="2">DO16091913</strain>
        <tissue evidence="2">Muscle</tissue>
    </source>
</reference>
<dbReference type="AlphaFoldDB" id="A0A4D9E8V8"/>
<reference evidence="2 3" key="1">
    <citation type="submission" date="2019-04" db="EMBL/GenBank/DDBJ databases">
        <title>Draft genome of the big-headed turtle Platysternon megacephalum.</title>
        <authorList>
            <person name="Gong S."/>
        </authorList>
    </citation>
    <scope>NUCLEOTIDE SEQUENCE [LARGE SCALE GENOMIC DNA]</scope>
    <source>
        <strain evidence="2">DO16091913</strain>
        <tissue evidence="2">Muscle</tissue>
    </source>
</reference>
<name>A0A4D9E8V8_9SAUR</name>
<evidence type="ECO:0000313" key="2">
    <source>
        <dbReference type="EMBL" id="TFK06929.1"/>
    </source>
</evidence>
<gene>
    <name evidence="2" type="ORF">DR999_PMT10277</name>
</gene>
<dbReference type="GO" id="GO:0016301">
    <property type="term" value="F:kinase activity"/>
    <property type="evidence" value="ECO:0007669"/>
    <property type="project" value="UniProtKB-KW"/>
</dbReference>